<dbReference type="PANTHER" id="PTHR22028">
    <property type="entry name" value="SFI1 SPINDLE BODY DOMAIN-CONTAINING PROTEIN-RELATED"/>
    <property type="match status" value="1"/>
</dbReference>
<keyword evidence="3" id="KW-1185">Reference proteome</keyword>
<reference evidence="2" key="2">
    <citation type="submission" date="2025-08" db="UniProtKB">
        <authorList>
            <consortium name="Ensembl"/>
        </authorList>
    </citation>
    <scope>IDENTIFICATION</scope>
</reference>
<name>A0A8C4RUE8_ERPCA</name>
<sequence length="700" mass="82136">MFVDNVGRSPSLAGGELYRWKRRTPSTFGKTKPHLTNDDVENWIQKVERASEFAVSEVFSVRKPSTSAKLRSHQMALESTDQLHDHDDAYFEARDLLDNWMTSKLRLDLEVDDDNLAISSKDHSLETESQLLTEKVSPLQQYNKFDDLYSHLEHEADTATVHSFLQELMAKEVATSGILEDHRMDKEEKPKKDPRLIMELRHQQVKESRQRRQAELEQQRREKLMKKEAHAEAQRLLQEEERLRQLAARKQEEDIQREVVRLRKEMAEQRRIMEKAKQQERERSHLGKTAMEKAAQERTTLVSQALSSDSVRYLQVNAAKQREVEMKIEVRNLRCLQRHFSAWYKLVLQQRMKMGKAGALCDWRRQLRTFRAWRAYVWTRKVEKESQQTEVQLRDDNRKLQMAVENDRQRILRQCLNDWQIWCKAEQEKREMRKRKEETKIKMAAFLEAASSRKFHVETITDEIEQLTLQSNEQQTPNITKEEPLPVPAKPLLHNRHGTLPNKPQQAWQVTKRHAGLTAADLHQTEAQQTAETTVRSGKKRVEVNGSNFENRHAFQRQMIEEQKRQLHEQKEMILELQENQRLIMLRQEAERATAVTNALVTPRMAKIPASKYVPHSNIQNSNEKILDETSSPASNHGLLTEAKNGSPQLKVANQYLAPTHPVVKGTFNHFTSHIIHFNNPNEFSNFWLQLWKKEQNSVP</sequence>
<protein>
    <submittedName>
        <fullName evidence="2">Coiled-coil domain containing 191</fullName>
    </submittedName>
</protein>
<dbReference type="PANTHER" id="PTHR22028:SF5">
    <property type="entry name" value="COILED-COIL DOMAIN-CONTAINING PROTEIN 191"/>
    <property type="match status" value="1"/>
</dbReference>
<evidence type="ECO:0000313" key="3">
    <source>
        <dbReference type="Proteomes" id="UP000694620"/>
    </source>
</evidence>
<proteinExistence type="predicted"/>
<gene>
    <name evidence="2" type="primary">CCDC191</name>
    <name evidence="2" type="synonym">ccdc191</name>
</gene>
<reference evidence="2" key="1">
    <citation type="submission" date="2021-06" db="EMBL/GenBank/DDBJ databases">
        <authorList>
            <consortium name="Wellcome Sanger Institute Data Sharing"/>
        </authorList>
    </citation>
    <scope>NUCLEOTIDE SEQUENCE [LARGE SCALE GENOMIC DNA]</scope>
</reference>
<evidence type="ECO:0000256" key="1">
    <source>
        <dbReference type="SAM" id="Coils"/>
    </source>
</evidence>
<organism evidence="2 3">
    <name type="scientific">Erpetoichthys calabaricus</name>
    <name type="common">Rope fish</name>
    <name type="synonym">Calamoichthys calabaricus</name>
    <dbReference type="NCBI Taxonomy" id="27687"/>
    <lineage>
        <taxon>Eukaryota</taxon>
        <taxon>Metazoa</taxon>
        <taxon>Chordata</taxon>
        <taxon>Craniata</taxon>
        <taxon>Vertebrata</taxon>
        <taxon>Euteleostomi</taxon>
        <taxon>Actinopterygii</taxon>
        <taxon>Polypteriformes</taxon>
        <taxon>Polypteridae</taxon>
        <taxon>Erpetoichthys</taxon>
    </lineage>
</organism>
<feature type="coiled-coil region" evidence="1">
    <location>
        <begin position="202"/>
        <end position="283"/>
    </location>
</feature>
<dbReference type="AlphaFoldDB" id="A0A8C4RUE8"/>
<dbReference type="GeneTree" id="ENSGT00940000154110"/>
<keyword evidence="1" id="KW-0175">Coiled coil</keyword>
<evidence type="ECO:0000313" key="2">
    <source>
        <dbReference type="Ensembl" id="ENSECRP00000006932.1"/>
    </source>
</evidence>
<dbReference type="Proteomes" id="UP000694620">
    <property type="component" value="Chromosome 4"/>
</dbReference>
<dbReference type="Ensembl" id="ENSECRT00000007044.1">
    <property type="protein sequence ID" value="ENSECRP00000006932.1"/>
    <property type="gene ID" value="ENSECRG00000004629.1"/>
</dbReference>
<reference evidence="2" key="3">
    <citation type="submission" date="2025-09" db="UniProtKB">
        <authorList>
            <consortium name="Ensembl"/>
        </authorList>
    </citation>
    <scope>IDENTIFICATION</scope>
</reference>
<accession>A0A8C4RUE8</accession>
<dbReference type="InterPro" id="IPR052270">
    <property type="entry name" value="CACF_protein"/>
</dbReference>